<gene>
    <name evidence="1" type="ORF">RRG08_061799</name>
</gene>
<comment type="caution">
    <text evidence="1">The sequence shown here is derived from an EMBL/GenBank/DDBJ whole genome shotgun (WGS) entry which is preliminary data.</text>
</comment>
<accession>A0AAE1DVB3</accession>
<name>A0AAE1DVB3_9GAST</name>
<dbReference type="AlphaFoldDB" id="A0AAE1DVB3"/>
<evidence type="ECO:0000313" key="1">
    <source>
        <dbReference type="EMBL" id="KAK3784381.1"/>
    </source>
</evidence>
<evidence type="ECO:0000313" key="2">
    <source>
        <dbReference type="Proteomes" id="UP001283361"/>
    </source>
</evidence>
<organism evidence="1 2">
    <name type="scientific">Elysia crispata</name>
    <name type="common">lettuce slug</name>
    <dbReference type="NCBI Taxonomy" id="231223"/>
    <lineage>
        <taxon>Eukaryota</taxon>
        <taxon>Metazoa</taxon>
        <taxon>Spiralia</taxon>
        <taxon>Lophotrochozoa</taxon>
        <taxon>Mollusca</taxon>
        <taxon>Gastropoda</taxon>
        <taxon>Heterobranchia</taxon>
        <taxon>Euthyneura</taxon>
        <taxon>Panpulmonata</taxon>
        <taxon>Sacoglossa</taxon>
        <taxon>Placobranchoidea</taxon>
        <taxon>Plakobranchidae</taxon>
        <taxon>Elysia</taxon>
    </lineage>
</organism>
<keyword evidence="2" id="KW-1185">Reference proteome</keyword>
<proteinExistence type="predicted"/>
<dbReference type="Proteomes" id="UP001283361">
    <property type="component" value="Unassembled WGS sequence"/>
</dbReference>
<dbReference type="EMBL" id="JAWDGP010002268">
    <property type="protein sequence ID" value="KAK3784381.1"/>
    <property type="molecule type" value="Genomic_DNA"/>
</dbReference>
<sequence>MAYVTLAEKSFLRSTLHPAQKQEANLPSKSPFFLKFRAEFEHIVTLEIRLGRSERHNLSVYSFKPILESVCKNLVLLRLALRYCIDLPAWSSPGNVLDDLQGRGPVPARFWMTYRGEVLSRQGERSGPGKVLDDLQGSRPVPTRCWMTYRERSCPGNVLDDLQGRGPVPARCWMTYRGEVLSPQGAG</sequence>
<protein>
    <submittedName>
        <fullName evidence="1">Uncharacterized protein</fullName>
    </submittedName>
</protein>
<reference evidence="1" key="1">
    <citation type="journal article" date="2023" name="G3 (Bethesda)">
        <title>A reference genome for the long-term kleptoplast-retaining sea slug Elysia crispata morphotype clarki.</title>
        <authorList>
            <person name="Eastman K.E."/>
            <person name="Pendleton A.L."/>
            <person name="Shaikh M.A."/>
            <person name="Suttiyut T."/>
            <person name="Ogas R."/>
            <person name="Tomko P."/>
            <person name="Gavelis G."/>
            <person name="Widhalm J.R."/>
            <person name="Wisecaver J.H."/>
        </authorList>
    </citation>
    <scope>NUCLEOTIDE SEQUENCE</scope>
    <source>
        <strain evidence="1">ECLA1</strain>
    </source>
</reference>